<evidence type="ECO:0000256" key="1">
    <source>
        <dbReference type="ARBA" id="ARBA00004498"/>
    </source>
</evidence>
<evidence type="ECO:0000256" key="11">
    <source>
        <dbReference type="ARBA" id="ARBA00023136"/>
    </source>
</evidence>
<keyword evidence="4 14" id="KW-1003">Cell membrane</keyword>
<dbReference type="Proteomes" id="UP000693946">
    <property type="component" value="Linkage Group LG19"/>
</dbReference>
<sequence>MALLLFAFLLSGACFAFPPTRYSAQHALLKRPPLAQEQQKTLAQEPEQVNTVRVTCLPDSLEIVIKADLFGIGAPVDGDELRLGAEFNDFCRATAVSSGDEYTIVVGLMDCGTKHWMTEDSLVYTNLLIYSPAASPDGLIRMDQAVIPIECHYERKYSLSSSSLTPTWFPFMSTQASLETLTFDLRIMTSDWLYKRGSNVFFLGDAINIEASVRVGYHMGLRVFVSSCVATLDPDLYSVPRYVFVEHGCLVDSQLQGSRSSFLPRTHDDKLHMVIDAFRFHNEERGQLYITCQLNAVPLNDAEAPNKACTSINGRWRSADGNDFLCGQCQKPNEAGQTPSKPSSHAKFGPRGFAKQDHQESWKSGLKTTKLWQQEASVGPVLVLPAKQDVPLPVEVLPLKMGRPIYGSQWRSGMNNKFGLKKVLLPAQATFDQVLEKDDKSETALTDVENEVSAENKSPEVAPESNDYTTAAPSDANTPDKLALTSPSNTTAVQTNLSESNDPKR</sequence>
<keyword evidence="11" id="KW-0472">Membrane</keyword>
<dbReference type="InterPro" id="IPR055356">
    <property type="entry name" value="ZP-N"/>
</dbReference>
<dbReference type="SMART" id="SM00241">
    <property type="entry name" value="ZP"/>
    <property type="match status" value="1"/>
</dbReference>
<evidence type="ECO:0000256" key="4">
    <source>
        <dbReference type="ARBA" id="ARBA00022475"/>
    </source>
</evidence>
<dbReference type="FunFam" id="2.60.40.4100:FF:000002">
    <property type="entry name" value="Zona pellucida sperm-binding protein 3"/>
    <property type="match status" value="1"/>
</dbReference>
<feature type="region of interest" description="Disordered" evidence="15">
    <location>
        <begin position="330"/>
        <end position="360"/>
    </location>
</feature>
<dbReference type="PROSITE" id="PS51034">
    <property type="entry name" value="ZP_2"/>
    <property type="match status" value="1"/>
</dbReference>
<dbReference type="InterPro" id="IPR055355">
    <property type="entry name" value="ZP-C"/>
</dbReference>
<accession>A0AAV6RHS2</accession>
<evidence type="ECO:0000256" key="14">
    <source>
        <dbReference type="RuleBase" id="RU367066"/>
    </source>
</evidence>
<evidence type="ECO:0000256" key="13">
    <source>
        <dbReference type="ARBA" id="ARBA00023180"/>
    </source>
</evidence>
<comment type="domain">
    <text evidence="14">The ZP domain is involved in the polymerization of the ZP proteins to form the zona pellucida.</text>
</comment>
<feature type="compositionally biased region" description="Polar residues" evidence="15">
    <location>
        <begin position="466"/>
        <end position="477"/>
    </location>
</feature>
<keyword evidence="13" id="KW-0325">Glycoprotein</keyword>
<dbReference type="GO" id="GO:0035804">
    <property type="term" value="F:structural constituent of egg coat"/>
    <property type="evidence" value="ECO:0007669"/>
    <property type="project" value="UniProtKB-UniRule"/>
</dbReference>
<dbReference type="GO" id="GO:0032190">
    <property type="term" value="F:acrosin binding"/>
    <property type="evidence" value="ECO:0007669"/>
    <property type="project" value="TreeGrafter"/>
</dbReference>
<protein>
    <recommendedName>
        <fullName evidence="3 14">Zona pellucida sperm-binding protein 3</fullName>
    </recommendedName>
</protein>
<evidence type="ECO:0000259" key="16">
    <source>
        <dbReference type="PROSITE" id="PS51034"/>
    </source>
</evidence>
<dbReference type="GO" id="GO:0007339">
    <property type="term" value="P:binding of sperm to zona pellucida"/>
    <property type="evidence" value="ECO:0007669"/>
    <property type="project" value="UniProtKB-UniRule"/>
</dbReference>
<name>A0AAV6RHS2_SOLSE</name>
<evidence type="ECO:0000256" key="2">
    <source>
        <dbReference type="ARBA" id="ARBA00006735"/>
    </source>
</evidence>
<evidence type="ECO:0000256" key="8">
    <source>
        <dbReference type="ARBA" id="ARBA00022692"/>
    </source>
</evidence>
<dbReference type="GO" id="GO:0005886">
    <property type="term" value="C:plasma membrane"/>
    <property type="evidence" value="ECO:0007669"/>
    <property type="project" value="UniProtKB-SubCell"/>
</dbReference>
<feature type="region of interest" description="Disordered" evidence="15">
    <location>
        <begin position="446"/>
        <end position="505"/>
    </location>
</feature>
<dbReference type="Pfam" id="PF00100">
    <property type="entry name" value="Zona_pellucida"/>
    <property type="match status" value="1"/>
</dbReference>
<dbReference type="EMBL" id="JAGKHQ010000011">
    <property type="protein sequence ID" value="KAG7504828.1"/>
    <property type="molecule type" value="Genomic_DNA"/>
</dbReference>
<keyword evidence="8" id="KW-0812">Transmembrane</keyword>
<evidence type="ECO:0000256" key="10">
    <source>
        <dbReference type="ARBA" id="ARBA00022989"/>
    </source>
</evidence>
<organism evidence="17 18">
    <name type="scientific">Solea senegalensis</name>
    <name type="common">Senegalese sole</name>
    <dbReference type="NCBI Taxonomy" id="28829"/>
    <lineage>
        <taxon>Eukaryota</taxon>
        <taxon>Metazoa</taxon>
        <taxon>Chordata</taxon>
        <taxon>Craniata</taxon>
        <taxon>Vertebrata</taxon>
        <taxon>Euteleostomi</taxon>
        <taxon>Actinopterygii</taxon>
        <taxon>Neopterygii</taxon>
        <taxon>Teleostei</taxon>
        <taxon>Neoteleostei</taxon>
        <taxon>Acanthomorphata</taxon>
        <taxon>Carangaria</taxon>
        <taxon>Pleuronectiformes</taxon>
        <taxon>Pleuronectoidei</taxon>
        <taxon>Soleidae</taxon>
        <taxon>Solea</taxon>
    </lineage>
</organism>
<dbReference type="GO" id="GO:2000344">
    <property type="term" value="P:positive regulation of acrosome reaction"/>
    <property type="evidence" value="ECO:0007669"/>
    <property type="project" value="UniProtKB-UniRule"/>
</dbReference>
<comment type="subcellular location">
    <subcellularLocation>
        <location evidence="1">Secreted</location>
        <location evidence="1">Extracellular space</location>
        <location evidence="1">Extracellular matrix</location>
    </subcellularLocation>
    <subcellularLocation>
        <location evidence="14">Zona pellucida</location>
    </subcellularLocation>
    <subcellularLocation>
        <location evidence="14">Cell membrane</location>
        <topology evidence="14">Single-pass type I membrane protein</topology>
    </subcellularLocation>
</comment>
<comment type="similarity">
    <text evidence="2 14">Belongs to the ZP domain family. ZPC subfamily.</text>
</comment>
<evidence type="ECO:0000256" key="3">
    <source>
        <dbReference type="ARBA" id="ARBA00017980"/>
    </source>
</evidence>
<comment type="function">
    <text evidence="14">Component of the zona pellucida, an extracellular matrix surrounding oocytes which mediates sperm binding, induction of the acrosome reaction and prevents post-fertilization polyspermy. The zona pellucida is composed of 3 to 4 glycoproteins, ZP1, ZP2, ZP3, and ZP4. ZP3 is essential for sperm binding and zona matrix formation.</text>
</comment>
<evidence type="ECO:0000256" key="5">
    <source>
        <dbReference type="ARBA" id="ARBA00022525"/>
    </source>
</evidence>
<evidence type="ECO:0000256" key="7">
    <source>
        <dbReference type="ARBA" id="ARBA00022685"/>
    </source>
</evidence>
<evidence type="ECO:0000313" key="18">
    <source>
        <dbReference type="Proteomes" id="UP000693946"/>
    </source>
</evidence>
<dbReference type="Pfam" id="PF23344">
    <property type="entry name" value="ZP-N"/>
    <property type="match status" value="1"/>
</dbReference>
<evidence type="ECO:0000256" key="15">
    <source>
        <dbReference type="SAM" id="MobiDB-lite"/>
    </source>
</evidence>
<comment type="PTM">
    <text evidence="14">Proteolytically cleaved before the transmembrane segment to yield the secreted ectodomain incorporated in the zona pellucida.</text>
</comment>
<dbReference type="AlphaFoldDB" id="A0AAV6RHS2"/>
<keyword evidence="5 14" id="KW-0964">Secreted</keyword>
<keyword evidence="12 14" id="KW-1015">Disulfide bond</keyword>
<dbReference type="GO" id="GO:0035803">
    <property type="term" value="P:egg coat formation"/>
    <property type="evidence" value="ECO:0007669"/>
    <property type="project" value="UniProtKB-UniRule"/>
</dbReference>
<keyword evidence="9 14" id="KW-0732">Signal</keyword>
<dbReference type="PANTHER" id="PTHR11576:SF2">
    <property type="entry name" value="ZONA PELLUCIDA SPERM-BINDING PROTEIN 3"/>
    <property type="match status" value="1"/>
</dbReference>
<evidence type="ECO:0000313" key="17">
    <source>
        <dbReference type="EMBL" id="KAG7504828.1"/>
    </source>
</evidence>
<dbReference type="GO" id="GO:0035805">
    <property type="term" value="C:egg coat"/>
    <property type="evidence" value="ECO:0007669"/>
    <property type="project" value="UniProtKB-SubCell"/>
</dbReference>
<gene>
    <name evidence="17" type="ORF">JOB18_018002</name>
</gene>
<evidence type="ECO:0000256" key="6">
    <source>
        <dbReference type="ARBA" id="ARBA00022530"/>
    </source>
</evidence>
<dbReference type="FunFam" id="2.60.40.3210:FF:000001">
    <property type="entry name" value="Zona pellucida sperm-binding protein 3"/>
    <property type="match status" value="1"/>
</dbReference>
<keyword evidence="7 14" id="KW-0165">Cleavage on pair of basic residues</keyword>
<proteinExistence type="inferred from homology"/>
<dbReference type="PANTHER" id="PTHR11576">
    <property type="entry name" value="ZONA PELLUCIDA SPERM-BINDING PROTEIN 3"/>
    <property type="match status" value="1"/>
</dbReference>
<comment type="caution">
    <text evidence="17">The sequence shown here is derived from an EMBL/GenBank/DDBJ whole genome shotgun (WGS) entry which is preliminary data.</text>
</comment>
<feature type="signal peptide" evidence="14">
    <location>
        <begin position="1"/>
        <end position="16"/>
    </location>
</feature>
<feature type="domain" description="ZP" evidence="16">
    <location>
        <begin position="55"/>
        <end position="316"/>
    </location>
</feature>
<reference evidence="17 18" key="1">
    <citation type="journal article" date="2021" name="Sci. Rep.">
        <title>Chromosome anchoring in Senegalese sole (Solea senegalensis) reveals sex-associated markers and genome rearrangements in flatfish.</title>
        <authorList>
            <person name="Guerrero-Cozar I."/>
            <person name="Gomez-Garrido J."/>
            <person name="Berbel C."/>
            <person name="Martinez-Blanch J.F."/>
            <person name="Alioto T."/>
            <person name="Claros M.G."/>
            <person name="Gagnaire P.A."/>
            <person name="Manchado M."/>
        </authorList>
    </citation>
    <scope>NUCLEOTIDE SEQUENCE [LARGE SCALE GENOMIC DNA]</scope>
    <source>
        <strain evidence="17">Sse05_10M</strain>
    </source>
</reference>
<keyword evidence="10" id="KW-1133">Transmembrane helix</keyword>
<keyword evidence="6 14" id="KW-0272">Extracellular matrix</keyword>
<keyword evidence="18" id="KW-1185">Reference proteome</keyword>
<evidence type="ECO:0000256" key="12">
    <source>
        <dbReference type="ARBA" id="ARBA00023157"/>
    </source>
</evidence>
<dbReference type="InterPro" id="IPR001507">
    <property type="entry name" value="ZP_dom"/>
</dbReference>
<feature type="chain" id="PRO_5043093670" description="Zona pellucida sperm-binding protein 3" evidence="14">
    <location>
        <begin position="17"/>
        <end position="505"/>
    </location>
</feature>
<evidence type="ECO:0000256" key="9">
    <source>
        <dbReference type="ARBA" id="ARBA00022729"/>
    </source>
</evidence>
<feature type="compositionally biased region" description="Polar residues" evidence="15">
    <location>
        <begin position="485"/>
        <end position="505"/>
    </location>
</feature>